<dbReference type="Proteomes" id="UP000651050">
    <property type="component" value="Unassembled WGS sequence"/>
</dbReference>
<comment type="caution">
    <text evidence="1">The sequence shown here is derived from an EMBL/GenBank/DDBJ whole genome shotgun (WGS) entry which is preliminary data.</text>
</comment>
<dbReference type="RefSeq" id="WP_196987808.1">
    <property type="nucleotide sequence ID" value="NZ_JADWYS010000001.1"/>
</dbReference>
<dbReference type="EMBL" id="JADWYS010000001">
    <property type="protein sequence ID" value="MBG9390047.1"/>
    <property type="molecule type" value="Genomic_DNA"/>
</dbReference>
<dbReference type="AlphaFoldDB" id="A0A931MIJ3"/>
<protein>
    <submittedName>
        <fullName evidence="1">Flavodoxin family protein</fullName>
    </submittedName>
</protein>
<evidence type="ECO:0000313" key="1">
    <source>
        <dbReference type="EMBL" id="MBG9390047.1"/>
    </source>
</evidence>
<name>A0A931MIJ3_9BURK</name>
<dbReference type="InterPro" id="IPR029039">
    <property type="entry name" value="Flavoprotein-like_sf"/>
</dbReference>
<dbReference type="PANTHER" id="PTHR39201">
    <property type="entry name" value="EXPORTED PROTEIN-RELATED"/>
    <property type="match status" value="1"/>
</dbReference>
<dbReference type="Gene3D" id="3.40.50.360">
    <property type="match status" value="1"/>
</dbReference>
<organism evidence="1 2">
    <name type="scientific">Caenimonas aquaedulcis</name>
    <dbReference type="NCBI Taxonomy" id="2793270"/>
    <lineage>
        <taxon>Bacteria</taxon>
        <taxon>Pseudomonadati</taxon>
        <taxon>Pseudomonadota</taxon>
        <taxon>Betaproteobacteria</taxon>
        <taxon>Burkholderiales</taxon>
        <taxon>Comamonadaceae</taxon>
        <taxon>Caenimonas</taxon>
    </lineage>
</organism>
<sequence length="174" mass="18380">MGSTLIVFYSLTGNSRRLGQLLAAQTGWPVGEVLEERPRTAGASGYLRCAVDSLFHRSPEVRYQGPEPSDFANVVLVAPIWAGRIAGPMRSFARAYGSRLQRIALLTTMGGRGGSNAVAEIGRVAGRDPVLAEVVTAQEVQDGSCAQAVEAFAKAVERSAPGEPVRPAVWSPAS</sequence>
<dbReference type="PANTHER" id="PTHR39201:SF1">
    <property type="entry name" value="FLAVODOXIN-LIKE DOMAIN-CONTAINING PROTEIN"/>
    <property type="match status" value="1"/>
</dbReference>
<dbReference type="SUPFAM" id="SSF52218">
    <property type="entry name" value="Flavoproteins"/>
    <property type="match status" value="1"/>
</dbReference>
<gene>
    <name evidence="1" type="ORF">I5803_18610</name>
</gene>
<accession>A0A931MIJ3</accession>
<evidence type="ECO:0000313" key="2">
    <source>
        <dbReference type="Proteomes" id="UP000651050"/>
    </source>
</evidence>
<proteinExistence type="predicted"/>
<reference evidence="1" key="1">
    <citation type="submission" date="2020-11" db="EMBL/GenBank/DDBJ databases">
        <title>Bacterial whole genome sequence for Caenimonas sp. DR4.4.</title>
        <authorList>
            <person name="Le V."/>
            <person name="Ko S.-R."/>
            <person name="Ahn C.-Y."/>
            <person name="Oh H.-M."/>
        </authorList>
    </citation>
    <scope>NUCLEOTIDE SEQUENCE</scope>
    <source>
        <strain evidence="1">DR4.4</strain>
    </source>
</reference>
<keyword evidence="2" id="KW-1185">Reference proteome</keyword>